<dbReference type="InterPro" id="IPR029024">
    <property type="entry name" value="TerB-like"/>
</dbReference>
<accession>A0A369W4P5</accession>
<dbReference type="SUPFAM" id="SSF158682">
    <property type="entry name" value="TerB-like"/>
    <property type="match status" value="1"/>
</dbReference>
<protein>
    <submittedName>
        <fullName evidence="2">TerB family tellurite resistance protein</fullName>
    </submittedName>
</protein>
<dbReference type="Pfam" id="PF05099">
    <property type="entry name" value="TerB"/>
    <property type="match status" value="1"/>
</dbReference>
<gene>
    <name evidence="2" type="ORF">DVH29_05785</name>
</gene>
<reference evidence="3" key="1">
    <citation type="submission" date="2018-07" db="EMBL/GenBank/DDBJ databases">
        <authorList>
            <person name="Liu B.-T."/>
            <person name="Du Z."/>
        </authorList>
    </citation>
    <scope>NUCLEOTIDE SEQUENCE [LARGE SCALE GENOMIC DNA]</scope>
    <source>
        <strain evidence="3">XYN52</strain>
    </source>
</reference>
<organism evidence="2 3">
    <name type="scientific">Pelagibacterium lacus</name>
    <dbReference type="NCBI Taxonomy" id="2282655"/>
    <lineage>
        <taxon>Bacteria</taxon>
        <taxon>Pseudomonadati</taxon>
        <taxon>Pseudomonadota</taxon>
        <taxon>Alphaproteobacteria</taxon>
        <taxon>Hyphomicrobiales</taxon>
        <taxon>Devosiaceae</taxon>
        <taxon>Pelagibacterium</taxon>
    </lineage>
</organism>
<feature type="domain" description="Co-chaperone DjlA N-terminal" evidence="1">
    <location>
        <begin position="72"/>
        <end position="187"/>
    </location>
</feature>
<name>A0A369W4P5_9HYPH</name>
<keyword evidence="3" id="KW-1185">Reference proteome</keyword>
<sequence length="202" mass="22135">MRSGRLRAVAAKRQAGKIRVTGATGRLSGPHGLLGSSHPLFSRRKDRSSVFEAISRLFGGPEKATGAAAEPRLAVAALLIHLAAVDGAASAVETAAIARALRDHYGLDDGEVKRLIAEARRRDREAVDFYQFTTQLARLSDAEKAEIVRMMWQVVFVDDTNHELEDNMVWRVAELIGVSTRQRTLLRNEARRATTPPDPVGD</sequence>
<proteinExistence type="predicted"/>
<dbReference type="OrthoDB" id="5402150at2"/>
<dbReference type="AlphaFoldDB" id="A0A369W4P5"/>
<dbReference type="InterPro" id="IPR007791">
    <property type="entry name" value="DjlA_N"/>
</dbReference>
<dbReference type="CDD" id="cd07313">
    <property type="entry name" value="terB_like_2"/>
    <property type="match status" value="1"/>
</dbReference>
<dbReference type="EMBL" id="QQNH01000005">
    <property type="protein sequence ID" value="RDE09666.1"/>
    <property type="molecule type" value="Genomic_DNA"/>
</dbReference>
<dbReference type="Proteomes" id="UP000253759">
    <property type="component" value="Unassembled WGS sequence"/>
</dbReference>
<evidence type="ECO:0000313" key="2">
    <source>
        <dbReference type="EMBL" id="RDE09666.1"/>
    </source>
</evidence>
<dbReference type="Gene3D" id="1.10.3680.10">
    <property type="entry name" value="TerB-like"/>
    <property type="match status" value="1"/>
</dbReference>
<comment type="caution">
    <text evidence="2">The sequence shown here is derived from an EMBL/GenBank/DDBJ whole genome shotgun (WGS) entry which is preliminary data.</text>
</comment>
<evidence type="ECO:0000259" key="1">
    <source>
        <dbReference type="Pfam" id="PF05099"/>
    </source>
</evidence>
<evidence type="ECO:0000313" key="3">
    <source>
        <dbReference type="Proteomes" id="UP000253759"/>
    </source>
</evidence>